<dbReference type="Proteomes" id="UP001168990">
    <property type="component" value="Unassembled WGS sequence"/>
</dbReference>
<keyword evidence="4 10" id="KW-0812">Transmembrane</keyword>
<dbReference type="PANTHER" id="PTHR24238">
    <property type="entry name" value="G-PROTEIN COUPLED RECEPTOR"/>
    <property type="match status" value="1"/>
</dbReference>
<dbReference type="SUPFAM" id="SSF81321">
    <property type="entry name" value="Family A G protein-coupled receptor-like"/>
    <property type="match status" value="1"/>
</dbReference>
<dbReference type="Pfam" id="PF00001">
    <property type="entry name" value="7tm_1"/>
    <property type="match status" value="1"/>
</dbReference>
<dbReference type="GO" id="GO:0004983">
    <property type="term" value="F:neuropeptide Y receptor activity"/>
    <property type="evidence" value="ECO:0007669"/>
    <property type="project" value="InterPro"/>
</dbReference>
<dbReference type="PRINTS" id="PR00237">
    <property type="entry name" value="GPCRRHODOPSN"/>
</dbReference>
<evidence type="ECO:0000259" key="12">
    <source>
        <dbReference type="PROSITE" id="PS50262"/>
    </source>
</evidence>
<feature type="transmembrane region" description="Helical" evidence="11">
    <location>
        <begin position="138"/>
        <end position="156"/>
    </location>
</feature>
<feature type="transmembrane region" description="Helical" evidence="11">
    <location>
        <begin position="63"/>
        <end position="85"/>
    </location>
</feature>
<dbReference type="InterPro" id="IPR017452">
    <property type="entry name" value="GPCR_Rhodpsn_7TM"/>
</dbReference>
<evidence type="ECO:0000256" key="6">
    <source>
        <dbReference type="ARBA" id="ARBA00023040"/>
    </source>
</evidence>
<reference evidence="13" key="2">
    <citation type="submission" date="2023-03" db="EMBL/GenBank/DDBJ databases">
        <authorList>
            <person name="Inwood S.N."/>
            <person name="Skelly J.G."/>
            <person name="Guhlin J."/>
            <person name="Harrop T.W.R."/>
            <person name="Goldson S.G."/>
            <person name="Dearden P.K."/>
        </authorList>
    </citation>
    <scope>NUCLEOTIDE SEQUENCE</scope>
    <source>
        <strain evidence="13">Irish</strain>
        <tissue evidence="13">Whole body</tissue>
    </source>
</reference>
<comment type="similarity">
    <text evidence="2 10">Belongs to the G-protein coupled receptor 1 family.</text>
</comment>
<feature type="domain" description="G-protein coupled receptors family 1 profile" evidence="12">
    <location>
        <begin position="76"/>
        <end position="337"/>
    </location>
</feature>
<feature type="transmembrane region" description="Helical" evidence="11">
    <location>
        <begin position="177"/>
        <end position="196"/>
    </location>
</feature>
<sequence length="446" mass="51021">MSNVTLLSEGCKDNIILDMSLTDTDYMTGTFQNSSDKNDDFICDNFLSPSSVLATIWFQTTIYFLYCTIFIVALLGNLLVCYVVCNSPRMKTVTNYFIVNLAVGDILMTLFCIPTSFVSTLILQYWPFGAEMCPSVNYSQAVSVLVSAYTLVTISIDRYAAIMWPLKPRMSKKQAKLLILTVWIVALTVSSPIAIVSRLLQPNELYEKCNYYICQEQWSTVHQRYNYSIALLVLQYLVPIIVLLFTYISIGIRVWGKRPPGEAENIRDQRMAKSKRKMVKMMMTVVIAFTVCWLPYNILTLILDNNESIGSWNGLPYAWTALHWLSMSHSCYNPVIYCWMNARFRSGFVTALGRVPGLGIFLRNHCQGIYNTNSAGIPLTGIDGTNHSILKRTNTCTTYISVRRKNDINHWTPVRSASLRHCESLRPIQPLQRRFIHLERQEEEQI</sequence>
<feature type="transmembrane region" description="Helical" evidence="11">
    <location>
        <begin position="227"/>
        <end position="248"/>
    </location>
</feature>
<evidence type="ECO:0000313" key="13">
    <source>
        <dbReference type="EMBL" id="KAK0172863.1"/>
    </source>
</evidence>
<dbReference type="PRINTS" id="PR01012">
    <property type="entry name" value="NRPEPTIDEYR"/>
</dbReference>
<dbReference type="AlphaFoldDB" id="A0AA39FNM5"/>
<dbReference type="GO" id="GO:0005886">
    <property type="term" value="C:plasma membrane"/>
    <property type="evidence" value="ECO:0007669"/>
    <property type="project" value="UniProtKB-SubCell"/>
</dbReference>
<keyword evidence="3" id="KW-1003">Cell membrane</keyword>
<keyword evidence="5 11" id="KW-1133">Transmembrane helix</keyword>
<protein>
    <recommendedName>
        <fullName evidence="12">G-protein coupled receptors family 1 profile domain-containing protein</fullName>
    </recommendedName>
</protein>
<dbReference type="PANTHER" id="PTHR24238:SF73">
    <property type="entry name" value="RYAMIDE RECEPTOR"/>
    <property type="match status" value="1"/>
</dbReference>
<keyword evidence="8 10" id="KW-0675">Receptor</keyword>
<comment type="caution">
    <text evidence="13">The sequence shown here is derived from an EMBL/GenBank/DDBJ whole genome shotgun (WGS) entry which is preliminary data.</text>
</comment>
<dbReference type="FunFam" id="1.20.1070.10:FF:000291">
    <property type="entry name" value="Predicted protein"/>
    <property type="match status" value="1"/>
</dbReference>
<dbReference type="Gene3D" id="1.20.1070.10">
    <property type="entry name" value="Rhodopsin 7-helix transmembrane proteins"/>
    <property type="match status" value="1"/>
</dbReference>
<comment type="subcellular location">
    <subcellularLocation>
        <location evidence="1">Cell membrane</location>
        <topology evidence="1">Multi-pass membrane protein</topology>
    </subcellularLocation>
</comment>
<feature type="transmembrane region" description="Helical" evidence="11">
    <location>
        <begin position="97"/>
        <end position="126"/>
    </location>
</feature>
<evidence type="ECO:0000256" key="3">
    <source>
        <dbReference type="ARBA" id="ARBA00022475"/>
    </source>
</evidence>
<evidence type="ECO:0000256" key="9">
    <source>
        <dbReference type="ARBA" id="ARBA00023224"/>
    </source>
</evidence>
<dbReference type="CDD" id="cd15392">
    <property type="entry name" value="7tmA_PR4-like"/>
    <property type="match status" value="1"/>
</dbReference>
<keyword evidence="9 10" id="KW-0807">Transducer</keyword>
<feature type="transmembrane region" description="Helical" evidence="11">
    <location>
        <begin position="278"/>
        <end position="296"/>
    </location>
</feature>
<keyword evidence="14" id="KW-1185">Reference proteome</keyword>
<organism evidence="13 14">
    <name type="scientific">Microctonus aethiopoides</name>
    <dbReference type="NCBI Taxonomy" id="144406"/>
    <lineage>
        <taxon>Eukaryota</taxon>
        <taxon>Metazoa</taxon>
        <taxon>Ecdysozoa</taxon>
        <taxon>Arthropoda</taxon>
        <taxon>Hexapoda</taxon>
        <taxon>Insecta</taxon>
        <taxon>Pterygota</taxon>
        <taxon>Neoptera</taxon>
        <taxon>Endopterygota</taxon>
        <taxon>Hymenoptera</taxon>
        <taxon>Apocrita</taxon>
        <taxon>Ichneumonoidea</taxon>
        <taxon>Braconidae</taxon>
        <taxon>Euphorinae</taxon>
        <taxon>Microctonus</taxon>
    </lineage>
</organism>
<evidence type="ECO:0000256" key="8">
    <source>
        <dbReference type="ARBA" id="ARBA00023170"/>
    </source>
</evidence>
<dbReference type="InterPro" id="IPR000276">
    <property type="entry name" value="GPCR_Rhodpsn"/>
</dbReference>
<keyword evidence="7 11" id="KW-0472">Membrane</keyword>
<name>A0AA39FNM5_9HYME</name>
<evidence type="ECO:0000256" key="2">
    <source>
        <dbReference type="ARBA" id="ARBA00010663"/>
    </source>
</evidence>
<evidence type="ECO:0000256" key="10">
    <source>
        <dbReference type="RuleBase" id="RU000688"/>
    </source>
</evidence>
<evidence type="ECO:0000256" key="4">
    <source>
        <dbReference type="ARBA" id="ARBA00022692"/>
    </source>
</evidence>
<evidence type="ECO:0000256" key="11">
    <source>
        <dbReference type="SAM" id="Phobius"/>
    </source>
</evidence>
<evidence type="ECO:0000256" key="7">
    <source>
        <dbReference type="ARBA" id="ARBA00023136"/>
    </source>
</evidence>
<evidence type="ECO:0000313" key="14">
    <source>
        <dbReference type="Proteomes" id="UP001168990"/>
    </source>
</evidence>
<dbReference type="InterPro" id="IPR000611">
    <property type="entry name" value="NPY_rcpt"/>
</dbReference>
<dbReference type="EMBL" id="JAQQBS010000002">
    <property type="protein sequence ID" value="KAK0172863.1"/>
    <property type="molecule type" value="Genomic_DNA"/>
</dbReference>
<dbReference type="PROSITE" id="PS50262">
    <property type="entry name" value="G_PROTEIN_RECEP_F1_2"/>
    <property type="match status" value="1"/>
</dbReference>
<keyword evidence="6 10" id="KW-0297">G-protein coupled receptor</keyword>
<proteinExistence type="inferred from homology"/>
<gene>
    <name evidence="13" type="ORF">PV328_006130</name>
</gene>
<dbReference type="PROSITE" id="PS00237">
    <property type="entry name" value="G_PROTEIN_RECEP_F1_1"/>
    <property type="match status" value="1"/>
</dbReference>
<evidence type="ECO:0000256" key="1">
    <source>
        <dbReference type="ARBA" id="ARBA00004651"/>
    </source>
</evidence>
<reference evidence="13" key="1">
    <citation type="journal article" date="2023" name="bioRxiv">
        <title>Scaffold-level genome assemblies of two parasitoid biocontrol wasps reveal the parthenogenesis mechanism and an associated novel virus.</title>
        <authorList>
            <person name="Inwood S."/>
            <person name="Skelly J."/>
            <person name="Guhlin J."/>
            <person name="Harrop T."/>
            <person name="Goldson S."/>
            <person name="Dearden P."/>
        </authorList>
    </citation>
    <scope>NUCLEOTIDE SEQUENCE</scope>
    <source>
        <strain evidence="13">Irish</strain>
        <tissue evidence="13">Whole body</tissue>
    </source>
</reference>
<accession>A0AA39FNM5</accession>
<evidence type="ECO:0000256" key="5">
    <source>
        <dbReference type="ARBA" id="ARBA00022989"/>
    </source>
</evidence>